<dbReference type="PANTHER" id="PTHR42924:SF3">
    <property type="entry name" value="POLYMERASE_HISTIDINOL PHOSPHATASE N-TERMINAL DOMAIN-CONTAINING PROTEIN"/>
    <property type="match status" value="1"/>
</dbReference>
<feature type="domain" description="Polymerase/histidinol phosphatase N-terminal" evidence="1">
    <location>
        <begin position="3"/>
        <end position="64"/>
    </location>
</feature>
<dbReference type="CDD" id="cd07438">
    <property type="entry name" value="PHP_HisPPase_AMP"/>
    <property type="match status" value="1"/>
</dbReference>
<keyword evidence="3" id="KW-1185">Reference proteome</keyword>
<proteinExistence type="predicted"/>
<dbReference type="Pfam" id="PF02811">
    <property type="entry name" value="PHP"/>
    <property type="match status" value="1"/>
</dbReference>
<dbReference type="SMART" id="SM00481">
    <property type="entry name" value="POLIIIAc"/>
    <property type="match status" value="1"/>
</dbReference>
<reference evidence="2 3" key="1">
    <citation type="submission" date="2021-03" db="EMBL/GenBank/DDBJ databases">
        <title>Thermosipho ferrireducens sp.nov., an anaerobic thermophilic iron-reducing bacterium isolated from a deep-sea hydrothermal sulfide deposits.</title>
        <authorList>
            <person name="Zeng X."/>
            <person name="Chen Y."/>
            <person name="Shao Z."/>
        </authorList>
    </citation>
    <scope>NUCLEOTIDE SEQUENCE [LARGE SCALE GENOMIC DNA]</scope>
    <source>
        <strain evidence="2 3">JL129W03</strain>
    </source>
</reference>
<organism evidence="2 3">
    <name type="scientific">Thermosipho ferrireducens</name>
    <dbReference type="NCBI Taxonomy" id="2571116"/>
    <lineage>
        <taxon>Bacteria</taxon>
        <taxon>Thermotogati</taxon>
        <taxon>Thermotogota</taxon>
        <taxon>Thermotogae</taxon>
        <taxon>Thermotogales</taxon>
        <taxon>Fervidobacteriaceae</taxon>
        <taxon>Thermosipho</taxon>
    </lineage>
</organism>
<dbReference type="RefSeq" id="WP_207567146.1">
    <property type="nucleotide sequence ID" value="NZ_CP071446.1"/>
</dbReference>
<dbReference type="InterPro" id="IPR052018">
    <property type="entry name" value="PHP_domain"/>
</dbReference>
<protein>
    <submittedName>
        <fullName evidence="2">PHP domain-containing protein</fullName>
    </submittedName>
</protein>
<dbReference type="Gene3D" id="1.10.150.650">
    <property type="match status" value="1"/>
</dbReference>
<evidence type="ECO:0000313" key="3">
    <source>
        <dbReference type="Proteomes" id="UP000671862"/>
    </source>
</evidence>
<dbReference type="PANTHER" id="PTHR42924">
    <property type="entry name" value="EXONUCLEASE"/>
    <property type="match status" value="1"/>
</dbReference>
<dbReference type="InterPro" id="IPR004013">
    <property type="entry name" value="PHP_dom"/>
</dbReference>
<dbReference type="Gene3D" id="3.20.20.140">
    <property type="entry name" value="Metal-dependent hydrolases"/>
    <property type="match status" value="1"/>
</dbReference>
<evidence type="ECO:0000259" key="1">
    <source>
        <dbReference type="SMART" id="SM00481"/>
    </source>
</evidence>
<name>A0ABX7S754_9BACT</name>
<evidence type="ECO:0000313" key="2">
    <source>
        <dbReference type="EMBL" id="QTA38427.1"/>
    </source>
</evidence>
<gene>
    <name evidence="2" type="ORF">JYK00_02570</name>
</gene>
<dbReference type="SUPFAM" id="SSF89550">
    <property type="entry name" value="PHP domain-like"/>
    <property type="match status" value="1"/>
</dbReference>
<sequence length="269" mass="30941">MFVDMHVHTTVSDGTYSPEEIVELALEKQIEFLSITDHDTIDGVKNVNVRNLKFVPGVEISAEFPGTLHILGYNVDPDNEQLNRVLRQLQQYRSKRNELMVEKMNKYGFDITMDELREIAGEDLIGRPHFAQLFLKKGYVTSYQEAFDKYLKKGALFYIDKKRLNPDKAIELIVQAGGVAVLAHPYQTHLDDEELENLLKKLISYGLRGIEVYYSEHSQKQIEQYKNLAKRFDLLITAGSDFHGNNKDIQLGMEVPLEDINPFFEEVGI</sequence>
<dbReference type="Proteomes" id="UP000671862">
    <property type="component" value="Chromosome"/>
</dbReference>
<accession>A0ABX7S754</accession>
<dbReference type="InterPro" id="IPR016195">
    <property type="entry name" value="Pol/histidinol_Pase-like"/>
</dbReference>
<dbReference type="InterPro" id="IPR003141">
    <property type="entry name" value="Pol/His_phosphatase_N"/>
</dbReference>
<dbReference type="EMBL" id="CP071446">
    <property type="protein sequence ID" value="QTA38427.1"/>
    <property type="molecule type" value="Genomic_DNA"/>
</dbReference>